<dbReference type="Gene3D" id="3.20.20.100">
    <property type="entry name" value="NADP-dependent oxidoreductase domain"/>
    <property type="match status" value="1"/>
</dbReference>
<dbReference type="EC" id="1.1.1.-" evidence="2"/>
<dbReference type="InterPro" id="IPR036812">
    <property type="entry name" value="NAD(P)_OxRdtase_dom_sf"/>
</dbReference>
<reference evidence="3" key="1">
    <citation type="submission" date="2017-09" db="EMBL/GenBank/DDBJ databases">
        <title>Metaegenomics of thermophilic ammonia-oxidizing enrichment culture.</title>
        <authorList>
            <person name="Kato S."/>
            <person name="Suzuki K."/>
        </authorList>
    </citation>
    <scope>NUCLEOTIDE SEQUENCE [LARGE SCALE GENOMIC DNA]</scope>
</reference>
<evidence type="ECO:0000313" key="2">
    <source>
        <dbReference type="EMBL" id="GBC98551.1"/>
    </source>
</evidence>
<dbReference type="PRINTS" id="PR00069">
    <property type="entry name" value="ALDKETRDTASE"/>
</dbReference>
<organism evidence="2 3">
    <name type="scientific">Candidatus Fervidibacter japonicus</name>
    <dbReference type="NCBI Taxonomy" id="2035412"/>
    <lineage>
        <taxon>Bacteria</taxon>
        <taxon>Candidatus Fervidibacterota</taxon>
        <taxon>Candidatus Fervidibacter</taxon>
    </lineage>
</organism>
<proteinExistence type="predicted"/>
<evidence type="ECO:0000313" key="3">
    <source>
        <dbReference type="Proteomes" id="UP000236173"/>
    </source>
</evidence>
<evidence type="ECO:0000259" key="1">
    <source>
        <dbReference type="Pfam" id="PF00248"/>
    </source>
</evidence>
<dbReference type="AlphaFoldDB" id="A0A2H5XBI2"/>
<feature type="domain" description="NADP-dependent oxidoreductase" evidence="1">
    <location>
        <begin position="34"/>
        <end position="229"/>
    </location>
</feature>
<dbReference type="InterPro" id="IPR053135">
    <property type="entry name" value="AKR2_Oxidoreductase"/>
</dbReference>
<dbReference type="InterPro" id="IPR023210">
    <property type="entry name" value="NADP_OxRdtase_dom"/>
</dbReference>
<name>A0A2H5XBI2_9BACT</name>
<sequence length="272" mass="30213">MMATATTLTHEQAAQTQSWWTELGKTGIRVPRLSIGTGTFGWGGSSAQTRLGFQACVGLLRTAYDYGVTWFDSADQYGSHPHVREALKSLDRERVVITTKTVARTGEQARKDIQRFLRELGTDYIDIVLMHCLVDPNWTVTMRPVMEALTEAKEKGYIRAVGVSCHDIRALKVATEHPWVEVILARLNYAGVHMDGKPDEVLPLLRNAVRNGKGIYGMKVVGQGELTRDPEKAIRYTFGTGVVAAVTIGMVSEAEIRQNVAIVRRLFPRDQA</sequence>
<dbReference type="CDD" id="cd19100">
    <property type="entry name" value="AKR_unchar"/>
    <property type="match status" value="1"/>
</dbReference>
<dbReference type="InterPro" id="IPR020471">
    <property type="entry name" value="AKR"/>
</dbReference>
<protein>
    <submittedName>
        <fullName evidence="2">General stress protein 69</fullName>
        <ecNumber evidence="2">1.1.1.-</ecNumber>
    </submittedName>
</protein>
<dbReference type="Proteomes" id="UP000236173">
    <property type="component" value="Unassembled WGS sequence"/>
</dbReference>
<dbReference type="EMBL" id="BEHT01000012">
    <property type="protein sequence ID" value="GBC98551.1"/>
    <property type="molecule type" value="Genomic_DNA"/>
</dbReference>
<dbReference type="GO" id="GO:0016491">
    <property type="term" value="F:oxidoreductase activity"/>
    <property type="evidence" value="ECO:0007669"/>
    <property type="project" value="UniProtKB-KW"/>
</dbReference>
<comment type="caution">
    <text evidence="2">The sequence shown here is derived from an EMBL/GenBank/DDBJ whole genome shotgun (WGS) entry which is preliminary data.</text>
</comment>
<dbReference type="Pfam" id="PF00248">
    <property type="entry name" value="Aldo_ket_red"/>
    <property type="match status" value="1"/>
</dbReference>
<gene>
    <name evidence="2" type="primary">yhdN_3</name>
    <name evidence="2" type="ORF">HRbin17_01064</name>
</gene>
<dbReference type="PANTHER" id="PTHR43312:SF1">
    <property type="entry name" value="NADP-DEPENDENT OXIDOREDUCTASE DOMAIN-CONTAINING PROTEIN"/>
    <property type="match status" value="1"/>
</dbReference>
<keyword evidence="2" id="KW-0560">Oxidoreductase</keyword>
<accession>A0A2H5XBI2</accession>
<dbReference type="SUPFAM" id="SSF51430">
    <property type="entry name" value="NAD(P)-linked oxidoreductase"/>
    <property type="match status" value="1"/>
</dbReference>
<dbReference type="PANTHER" id="PTHR43312">
    <property type="entry name" value="D-THREO-ALDOSE 1-DEHYDROGENASE"/>
    <property type="match status" value="1"/>
</dbReference>